<dbReference type="Proteomes" id="UP000505355">
    <property type="component" value="Chromosome"/>
</dbReference>
<organism evidence="1 2">
    <name type="scientific">Mucilaginibacter mali</name>
    <dbReference type="NCBI Taxonomy" id="2740462"/>
    <lineage>
        <taxon>Bacteria</taxon>
        <taxon>Pseudomonadati</taxon>
        <taxon>Bacteroidota</taxon>
        <taxon>Sphingobacteriia</taxon>
        <taxon>Sphingobacteriales</taxon>
        <taxon>Sphingobacteriaceae</taxon>
        <taxon>Mucilaginibacter</taxon>
    </lineage>
</organism>
<dbReference type="Pfam" id="PF10604">
    <property type="entry name" value="Polyketide_cyc2"/>
    <property type="match status" value="1"/>
</dbReference>
<dbReference type="InterPro" id="IPR023393">
    <property type="entry name" value="START-like_dom_sf"/>
</dbReference>
<dbReference type="SUPFAM" id="SSF55961">
    <property type="entry name" value="Bet v1-like"/>
    <property type="match status" value="1"/>
</dbReference>
<sequence>MKGIKFTEQIIIHSDSETVFDYTQDYANRLKWDVFLKRAELIDGAIKADKGAKAYCVAKNGLGMVTEYVSFNRPKVTAIKMTKGPFMFQSFAGSWTFREVNTTETEVIFVYSFQLRFPFNLVIPFIRSNLQNNVKQRLVNLKQHIEQ</sequence>
<dbReference type="Gene3D" id="3.30.530.20">
    <property type="match status" value="1"/>
</dbReference>
<dbReference type="AlphaFoldDB" id="A0A7D4QRS7"/>
<gene>
    <name evidence="1" type="ORF">HQ865_08250</name>
</gene>
<dbReference type="RefSeq" id="WP_173414441.1">
    <property type="nucleotide sequence ID" value="NZ_CP054139.1"/>
</dbReference>
<name>A0A7D4QRS7_9SPHI</name>
<dbReference type="EMBL" id="CP054139">
    <property type="protein sequence ID" value="QKJ29749.1"/>
    <property type="molecule type" value="Genomic_DNA"/>
</dbReference>
<dbReference type="InterPro" id="IPR019587">
    <property type="entry name" value="Polyketide_cyclase/dehydratase"/>
</dbReference>
<reference evidence="1 2" key="1">
    <citation type="submission" date="2020-05" db="EMBL/GenBank/DDBJ databases">
        <title>Mucilaginibacter mali sp. nov.</title>
        <authorList>
            <person name="Kim H.S."/>
            <person name="Lee K.C."/>
            <person name="Suh M.K."/>
            <person name="Kim J.-S."/>
            <person name="Han K.-I."/>
            <person name="Eom M.K."/>
            <person name="Shin Y.K."/>
            <person name="Lee J.-S."/>
        </authorList>
    </citation>
    <scope>NUCLEOTIDE SEQUENCE [LARGE SCALE GENOMIC DNA]</scope>
    <source>
        <strain evidence="1 2">G2-14</strain>
    </source>
</reference>
<accession>A0A7D4QRS7</accession>
<evidence type="ECO:0000313" key="1">
    <source>
        <dbReference type="EMBL" id="QKJ29749.1"/>
    </source>
</evidence>
<proteinExistence type="predicted"/>
<dbReference type="KEGG" id="mmab:HQ865_08250"/>
<protein>
    <submittedName>
        <fullName evidence="1">SRPBCC family protein</fullName>
    </submittedName>
</protein>
<keyword evidence="2" id="KW-1185">Reference proteome</keyword>
<evidence type="ECO:0000313" key="2">
    <source>
        <dbReference type="Proteomes" id="UP000505355"/>
    </source>
</evidence>